<dbReference type="Proteomes" id="UP000675994">
    <property type="component" value="Chromosome"/>
</dbReference>
<evidence type="ECO:0000313" key="1">
    <source>
        <dbReference type="EMBL" id="QUM69375.1"/>
    </source>
</evidence>
<sequence>MLKLANWKDEKETLHRLSQILGKHKLASAFQEPQWQHVVLDITTTGFSTGILFYQSSTYSVSVNLVKHMILIETNDGEETIPLKDGVTIQSYYQQIQDALHRHGIEVAINERPQEVEDTTPFSEDTTHCHYDESVSREVLKLMTFATRALQYFIAPYRARKMKPGLFWGTFDISCLVHYNAFHEMFEPSQIIEYAAFDEHFIEFGFWFGDDRFEGPTFFVLPYPFVSQDFTFDQPLISDAYFDRQLTELIYEMKAMTPETLDTLSTFFNQGFEIFKTHLSWENCQHFLVPLKMNTNQIQETPYTDSPQ</sequence>
<dbReference type="RefSeq" id="WP_212574892.1">
    <property type="nucleotide sequence ID" value="NZ_CP063367.1"/>
</dbReference>
<organism evidence="1 2">
    <name type="scientific">Staphylococcus delphini</name>
    <dbReference type="NCBI Taxonomy" id="53344"/>
    <lineage>
        <taxon>Bacteria</taxon>
        <taxon>Bacillati</taxon>
        <taxon>Bacillota</taxon>
        <taxon>Bacilli</taxon>
        <taxon>Bacillales</taxon>
        <taxon>Staphylococcaceae</taxon>
        <taxon>Staphylococcus</taxon>
        <taxon>Staphylococcus intermedius group</taxon>
    </lineage>
</organism>
<accession>A0AAQ0D771</accession>
<protein>
    <submittedName>
        <fullName evidence="1">Uncharacterized protein</fullName>
    </submittedName>
</protein>
<gene>
    <name evidence="1" type="ORF">IPU22_12695</name>
</gene>
<dbReference type="EMBL" id="CP063367">
    <property type="protein sequence ID" value="QUM69375.1"/>
    <property type="molecule type" value="Genomic_DNA"/>
</dbReference>
<dbReference type="Pfam" id="PF19459">
    <property type="entry name" value="DUF5996"/>
    <property type="match status" value="1"/>
</dbReference>
<proteinExistence type="predicted"/>
<evidence type="ECO:0000313" key="2">
    <source>
        <dbReference type="Proteomes" id="UP000675994"/>
    </source>
</evidence>
<dbReference type="AlphaFoldDB" id="A0AAQ0D771"/>
<name>A0AAQ0D771_9STAP</name>
<reference evidence="1" key="1">
    <citation type="journal article" date="2021" name="Front. Microbiol.">
        <title>Presence and Characterization of a Novel cfr-Carrying Tn558 Transposon Derivative in Staphylococcus delphini Isolated From Retail Food.</title>
        <authorList>
            <person name="Zhang F."/>
            <person name="Wu S."/>
            <person name="Huang J."/>
            <person name="Yang R."/>
            <person name="Zhang J."/>
            <person name="Lei T."/>
            <person name="Dai J."/>
            <person name="Ding Y."/>
            <person name="Xue L."/>
            <person name="Wang J."/>
            <person name="Chen M."/>
            <person name="Wu Q."/>
        </authorList>
    </citation>
    <scope>NUCLEOTIDE SEQUENCE</scope>
    <source>
        <strain evidence="1">2794-1</strain>
    </source>
</reference>
<dbReference type="InterPro" id="IPR046038">
    <property type="entry name" value="DUF5996"/>
</dbReference>